<gene>
    <name evidence="1" type="ORF">BPAG_LOCUS9493</name>
</gene>
<dbReference type="Proteomes" id="UP000278627">
    <property type="component" value="Unassembled WGS sequence"/>
</dbReference>
<accession>A0A0N4TM74</accession>
<keyword evidence="2" id="KW-1185">Reference proteome</keyword>
<evidence type="ECO:0000313" key="1">
    <source>
        <dbReference type="EMBL" id="VDN90679.1"/>
    </source>
</evidence>
<evidence type="ECO:0000313" key="3">
    <source>
        <dbReference type="WBParaSite" id="BPAG_0000953101-mRNA-1"/>
    </source>
</evidence>
<organism evidence="3">
    <name type="scientific">Brugia pahangi</name>
    <name type="common">Filarial nematode worm</name>
    <dbReference type="NCBI Taxonomy" id="6280"/>
    <lineage>
        <taxon>Eukaryota</taxon>
        <taxon>Metazoa</taxon>
        <taxon>Ecdysozoa</taxon>
        <taxon>Nematoda</taxon>
        <taxon>Chromadorea</taxon>
        <taxon>Rhabditida</taxon>
        <taxon>Spirurina</taxon>
        <taxon>Spiruromorpha</taxon>
        <taxon>Filarioidea</taxon>
        <taxon>Onchocercidae</taxon>
        <taxon>Brugia</taxon>
    </lineage>
</organism>
<reference evidence="3" key="1">
    <citation type="submission" date="2017-02" db="UniProtKB">
        <authorList>
            <consortium name="WormBaseParasite"/>
        </authorList>
    </citation>
    <scope>IDENTIFICATION</scope>
</reference>
<dbReference type="AlphaFoldDB" id="A0A0N4TM74"/>
<sequence>MGRNKHITATKLWRSQERIYCIAQILHHPGNTSKCSIRNVDNLPEEENWKRFMKLHCKFICTCANIGVATSDSNENDTKDV</sequence>
<dbReference type="EMBL" id="UZAD01013157">
    <property type="protein sequence ID" value="VDN90679.1"/>
    <property type="molecule type" value="Genomic_DNA"/>
</dbReference>
<proteinExistence type="predicted"/>
<dbReference type="WBParaSite" id="BPAG_0000953101-mRNA-1">
    <property type="protein sequence ID" value="BPAG_0000953101-mRNA-1"/>
    <property type="gene ID" value="BPAG_0000953101"/>
</dbReference>
<name>A0A0N4TM74_BRUPA</name>
<evidence type="ECO:0000313" key="2">
    <source>
        <dbReference type="Proteomes" id="UP000278627"/>
    </source>
</evidence>
<protein>
    <submittedName>
        <fullName evidence="3">Ovule protein</fullName>
    </submittedName>
</protein>
<reference evidence="1 2" key="2">
    <citation type="submission" date="2018-11" db="EMBL/GenBank/DDBJ databases">
        <authorList>
            <consortium name="Pathogen Informatics"/>
        </authorList>
    </citation>
    <scope>NUCLEOTIDE SEQUENCE [LARGE SCALE GENOMIC DNA]</scope>
</reference>